<evidence type="ECO:0000256" key="1">
    <source>
        <dbReference type="SAM" id="MobiDB-lite"/>
    </source>
</evidence>
<accession>A0A9D4TR52</accession>
<feature type="region of interest" description="Disordered" evidence="1">
    <location>
        <begin position="72"/>
        <end position="177"/>
    </location>
</feature>
<gene>
    <name evidence="2" type="ORF">D9Q98_004535</name>
</gene>
<comment type="caution">
    <text evidence="2">The sequence shown here is derived from an EMBL/GenBank/DDBJ whole genome shotgun (WGS) entry which is preliminary data.</text>
</comment>
<protein>
    <submittedName>
        <fullName evidence="2">Uncharacterized protein</fullName>
    </submittedName>
</protein>
<proteinExistence type="predicted"/>
<reference evidence="2" key="1">
    <citation type="journal article" date="2019" name="Plant J.">
        <title>Chlorella vulgaris genome assembly and annotation reveals the molecular basis for metabolic acclimation to high light conditions.</title>
        <authorList>
            <person name="Cecchin M."/>
            <person name="Marcolungo L."/>
            <person name="Rossato M."/>
            <person name="Girolomoni L."/>
            <person name="Cosentino E."/>
            <person name="Cuine S."/>
            <person name="Li-Beisson Y."/>
            <person name="Delledonne M."/>
            <person name="Ballottari M."/>
        </authorList>
    </citation>
    <scope>NUCLEOTIDE SEQUENCE</scope>
    <source>
        <strain evidence="2">211/11P</strain>
    </source>
</reference>
<evidence type="ECO:0000313" key="2">
    <source>
        <dbReference type="EMBL" id="KAI3431484.1"/>
    </source>
</evidence>
<evidence type="ECO:0000313" key="3">
    <source>
        <dbReference type="Proteomes" id="UP001055712"/>
    </source>
</evidence>
<keyword evidence="3" id="KW-1185">Reference proteome</keyword>
<dbReference type="AlphaFoldDB" id="A0A9D4TR52"/>
<dbReference type="Proteomes" id="UP001055712">
    <property type="component" value="Unassembled WGS sequence"/>
</dbReference>
<feature type="compositionally biased region" description="Low complexity" evidence="1">
    <location>
        <begin position="116"/>
        <end position="168"/>
    </location>
</feature>
<dbReference type="EMBL" id="SIDB01000006">
    <property type="protein sequence ID" value="KAI3431484.1"/>
    <property type="molecule type" value="Genomic_DNA"/>
</dbReference>
<name>A0A9D4TR52_CHLVU</name>
<organism evidence="2 3">
    <name type="scientific">Chlorella vulgaris</name>
    <name type="common">Green alga</name>
    <dbReference type="NCBI Taxonomy" id="3077"/>
    <lineage>
        <taxon>Eukaryota</taxon>
        <taxon>Viridiplantae</taxon>
        <taxon>Chlorophyta</taxon>
        <taxon>core chlorophytes</taxon>
        <taxon>Trebouxiophyceae</taxon>
        <taxon>Chlorellales</taxon>
        <taxon>Chlorellaceae</taxon>
        <taxon>Chlorella clade</taxon>
        <taxon>Chlorella</taxon>
    </lineage>
</organism>
<reference evidence="2" key="2">
    <citation type="submission" date="2020-11" db="EMBL/GenBank/DDBJ databases">
        <authorList>
            <person name="Cecchin M."/>
            <person name="Marcolungo L."/>
            <person name="Rossato M."/>
            <person name="Girolomoni L."/>
            <person name="Cosentino E."/>
            <person name="Cuine S."/>
            <person name="Li-Beisson Y."/>
            <person name="Delledonne M."/>
            <person name="Ballottari M."/>
        </authorList>
    </citation>
    <scope>NUCLEOTIDE SEQUENCE</scope>
    <source>
        <strain evidence="2">211/11P</strain>
        <tissue evidence="2">Whole cell</tissue>
    </source>
</reference>
<sequence>MQAVAGSRVALAGRPSSRLMAAPCHRYPACTDSRREVKVGRGRKQKALQDWLYAYHWERLILQQVAVQAQRERSMETAPASPATPVPPLRPTRRGEQERGYQQHVQPELQGGNVGQQATAQPAMGPAAAAASRSTATASPEGICSTSPAAAPTAAQATAAAPAASSPAVIDTSDSSS</sequence>